<dbReference type="Pfam" id="PF00005">
    <property type="entry name" value="ABC_tran"/>
    <property type="match status" value="2"/>
</dbReference>
<dbReference type="PROSITE" id="PS50893">
    <property type="entry name" value="ABC_TRANSPORTER_2"/>
    <property type="match status" value="2"/>
</dbReference>
<dbReference type="PROSITE" id="PS00211">
    <property type="entry name" value="ABC_TRANSPORTER_1"/>
    <property type="match status" value="2"/>
</dbReference>
<feature type="coiled-coil region" evidence="3">
    <location>
        <begin position="85"/>
        <end position="112"/>
    </location>
</feature>
<dbReference type="OrthoDB" id="9760950at2"/>
<dbReference type="SUPFAM" id="SSF52540">
    <property type="entry name" value="P-loop containing nucleoside triphosphate hydrolases"/>
    <property type="match status" value="2"/>
</dbReference>
<dbReference type="FunFam" id="3.40.50.300:FF:000011">
    <property type="entry name" value="Putative ABC transporter ATP-binding component"/>
    <property type="match status" value="1"/>
</dbReference>
<accession>A0A1G9AU31</accession>
<dbReference type="InterPro" id="IPR017871">
    <property type="entry name" value="ABC_transporter-like_CS"/>
</dbReference>
<dbReference type="PANTHER" id="PTHR42855:SF2">
    <property type="entry name" value="DRUG RESISTANCE ABC TRANSPORTER,ATP-BINDING PROTEIN"/>
    <property type="match status" value="1"/>
</dbReference>
<dbReference type="GO" id="GO:0016887">
    <property type="term" value="F:ATP hydrolysis activity"/>
    <property type="evidence" value="ECO:0007669"/>
    <property type="project" value="InterPro"/>
</dbReference>
<feature type="domain" description="ABC transporter" evidence="4">
    <location>
        <begin position="330"/>
        <end position="543"/>
    </location>
</feature>
<evidence type="ECO:0000313" key="6">
    <source>
        <dbReference type="Proteomes" id="UP000198694"/>
    </source>
</evidence>
<name>A0A1G9AU31_9BACI</name>
<evidence type="ECO:0000256" key="2">
    <source>
        <dbReference type="ARBA" id="ARBA00022840"/>
    </source>
</evidence>
<protein>
    <submittedName>
        <fullName evidence="5">ATPase components of ABC transporters with duplicated ATPase domains</fullName>
    </submittedName>
</protein>
<dbReference type="InterPro" id="IPR051309">
    <property type="entry name" value="ABCF_ATPase"/>
</dbReference>
<evidence type="ECO:0000259" key="4">
    <source>
        <dbReference type="PROSITE" id="PS50893"/>
    </source>
</evidence>
<evidence type="ECO:0000256" key="3">
    <source>
        <dbReference type="SAM" id="Coils"/>
    </source>
</evidence>
<dbReference type="GO" id="GO:0005524">
    <property type="term" value="F:ATP binding"/>
    <property type="evidence" value="ECO:0007669"/>
    <property type="project" value="UniProtKB-KW"/>
</dbReference>
<dbReference type="PANTHER" id="PTHR42855">
    <property type="entry name" value="ABC TRANSPORTER ATP-BINDING SUBUNIT"/>
    <property type="match status" value="1"/>
</dbReference>
<proteinExistence type="predicted"/>
<dbReference type="Gene3D" id="3.40.50.300">
    <property type="entry name" value="P-loop containing nucleotide triphosphate hydrolases"/>
    <property type="match status" value="2"/>
</dbReference>
<dbReference type="STRING" id="407036.SAMN05216243_2726"/>
<keyword evidence="6" id="KW-1185">Reference proteome</keyword>
<dbReference type="Proteomes" id="UP000198694">
    <property type="component" value="Unassembled WGS sequence"/>
</dbReference>
<dbReference type="AlphaFoldDB" id="A0A1G9AU31"/>
<dbReference type="CDD" id="cd03221">
    <property type="entry name" value="ABCF_EF-3"/>
    <property type="match status" value="2"/>
</dbReference>
<dbReference type="InterPro" id="IPR027417">
    <property type="entry name" value="P-loop_NTPase"/>
</dbReference>
<dbReference type="RefSeq" id="WP_093215216.1">
    <property type="nucleotide sequence ID" value="NZ_FNFL01000004.1"/>
</dbReference>
<organism evidence="5 6">
    <name type="scientific">Sediminibacillus albus</name>
    <dbReference type="NCBI Taxonomy" id="407036"/>
    <lineage>
        <taxon>Bacteria</taxon>
        <taxon>Bacillati</taxon>
        <taxon>Bacillota</taxon>
        <taxon>Bacilli</taxon>
        <taxon>Bacillales</taxon>
        <taxon>Bacillaceae</taxon>
        <taxon>Sediminibacillus</taxon>
    </lineage>
</organism>
<dbReference type="EMBL" id="FNFL01000004">
    <property type="protein sequence ID" value="SDK30791.1"/>
    <property type="molecule type" value="Genomic_DNA"/>
</dbReference>
<keyword evidence="1" id="KW-0547">Nucleotide-binding</keyword>
<evidence type="ECO:0000313" key="5">
    <source>
        <dbReference type="EMBL" id="SDK30791.1"/>
    </source>
</evidence>
<dbReference type="InterPro" id="IPR003439">
    <property type="entry name" value="ABC_transporter-like_ATP-bd"/>
</dbReference>
<dbReference type="InterPro" id="IPR032781">
    <property type="entry name" value="ABC_tran_Xtn"/>
</dbReference>
<dbReference type="NCBIfam" id="NF000355">
    <property type="entry name" value="ribo_prot_ABC_F"/>
    <property type="match status" value="1"/>
</dbReference>
<feature type="domain" description="ABC transporter" evidence="4">
    <location>
        <begin position="3"/>
        <end position="254"/>
    </location>
</feature>
<dbReference type="SMART" id="SM00382">
    <property type="entry name" value="AAA"/>
    <property type="match status" value="2"/>
</dbReference>
<dbReference type="Pfam" id="PF12848">
    <property type="entry name" value="ABC_tran_Xtn"/>
    <property type="match status" value="1"/>
</dbReference>
<dbReference type="InterPro" id="IPR003593">
    <property type="entry name" value="AAA+_ATPase"/>
</dbReference>
<gene>
    <name evidence="5" type="ORF">SAMN05216243_2726</name>
</gene>
<evidence type="ECO:0000256" key="1">
    <source>
        <dbReference type="ARBA" id="ARBA00022741"/>
    </source>
</evidence>
<keyword evidence="2" id="KW-0067">ATP-binding</keyword>
<keyword evidence="3" id="KW-0175">Coiled coil</keyword>
<sequence length="614" mass="70420">MLVTLKDIKKIIGGNMIFDKLCFEVKPGEKLGLVGRNGSGKTTIFKLITKIEEYEQGDIYIKKGTKVGYLEQMPLGFTGTMKKYLLSSMEDIIQLKARMSELEMEMQSSSRIDKILKDYGEMQERFTAAGGYEIDAQIDKIANGLQIGHLLEQPFSSLSGGEKTKAGLAKILLQNPDLLLLDEPTNHLDLSAIEWLEDYICQYQGAVCIISHDRSFLDNCIGKIADLENGEITYYAGNYSAFVQQKEEKLLNEFAAFQEQQKKIKKMKEAIKRLKLWANQANPPNEGLHKRARNMERALERMEKLDKPVIDPVKMKLDLGADHRTGKDVIRAESITKRFGSRQVLKELDLHLRYQDRLAVVGDNGSGKSTLVNILLGIFPPDSGTVHSGTQLEIGYLSQHPFLEENHDKQLIDYFREEVRVTEEKSRHILAKFMFYGFSVFKKLGQLSGGESMRLKLAVFMYKGVNVLFLDEPTNHLDIDSQEVLEEALDHYDGTVLCISHDRYFLNKCFSETAYLYDGKLHRYPGNYQVTRDKWEALKKIDSHSSKSAFDKQTKKKPVSHIDYEKRIIELEDRLAKLEERQQAGDPEQVRLAKKQLEERLEAYYAKWLNEQQT</sequence>
<reference evidence="5 6" key="1">
    <citation type="submission" date="2016-10" db="EMBL/GenBank/DDBJ databases">
        <authorList>
            <person name="de Groot N.N."/>
        </authorList>
    </citation>
    <scope>NUCLEOTIDE SEQUENCE [LARGE SCALE GENOMIC DNA]</scope>
    <source>
        <strain evidence="5 6">CGMCC 1.6502</strain>
    </source>
</reference>